<evidence type="ECO:0000313" key="8">
    <source>
        <dbReference type="EMBL" id="MBO1042346.1"/>
    </source>
</evidence>
<keyword evidence="4 6" id="KW-0732">Signal</keyword>
<evidence type="ECO:0000256" key="4">
    <source>
        <dbReference type="ARBA" id="ARBA00022729"/>
    </source>
</evidence>
<evidence type="ECO:0000259" key="7">
    <source>
        <dbReference type="Pfam" id="PF00496"/>
    </source>
</evidence>
<feature type="signal peptide" evidence="6">
    <location>
        <begin position="1"/>
        <end position="27"/>
    </location>
</feature>
<dbReference type="InterPro" id="IPR039424">
    <property type="entry name" value="SBP_5"/>
</dbReference>
<evidence type="ECO:0000256" key="3">
    <source>
        <dbReference type="ARBA" id="ARBA00022448"/>
    </source>
</evidence>
<keyword evidence="5" id="KW-0574">Periplasm</keyword>
<comment type="subcellular location">
    <subcellularLocation>
        <location evidence="1">Periplasm</location>
    </subcellularLocation>
</comment>
<keyword evidence="3" id="KW-0813">Transport</keyword>
<dbReference type="PIRSF" id="PIRSF002741">
    <property type="entry name" value="MppA"/>
    <property type="match status" value="1"/>
</dbReference>
<dbReference type="InterPro" id="IPR000914">
    <property type="entry name" value="SBP_5_dom"/>
</dbReference>
<evidence type="ECO:0000313" key="9">
    <source>
        <dbReference type="Proteomes" id="UP000718278"/>
    </source>
</evidence>
<sequence length="506" mass="54848">MQLKGKLSGSVSRAAAAIMMISTFGFAHSFVDAASAGEAEKKLVLIAKQDPGSFDYVSSILTSMLLWVPTNIVEPLVYFDEAGQAQPGVAESWSISDDRLTYEFKIRKVNFSDGTPVTVEDVIYSLNAMKMSPVSVYAGTYAAVSGIEKVDDSTVRVTLTRPSQSFWRGMGGVTGLIQPEHGAQTRATNPIGTGPYVLKSYTANSSIELVANPDYWAGKPGIEAVTVRIISDTTTILNALDAGEAYGMPAATSELLEQVGMRGLQKKFNLAPYSQIGEPTYLVLNQKLDPELRKAMAKTVDRAAYKAAFGDSAGVETTCTFAMPNRLWYEPESAESCPYGFDFEAAMAGAQQFSDQKLEFAVLNSMSWFADLAIPSLQGAGFDITRNTMDLARYSQTIFQGRPPQFDITLMQGPDDPAQWSCDAADKAGWSTYCSQPYSEALVAADSALDDAEYLAKMKQATKILRDDAVIVPLLDQQGFALLDPALKGFTPPRVHVAVELSKLSW</sequence>
<dbReference type="Pfam" id="PF00496">
    <property type="entry name" value="SBP_bac_5"/>
    <property type="match status" value="1"/>
</dbReference>
<evidence type="ECO:0000256" key="6">
    <source>
        <dbReference type="SAM" id="SignalP"/>
    </source>
</evidence>
<accession>A0ABS3K615</accession>
<dbReference type="SUPFAM" id="SSF53850">
    <property type="entry name" value="Periplasmic binding protein-like II"/>
    <property type="match status" value="1"/>
</dbReference>
<dbReference type="Gene3D" id="3.40.190.10">
    <property type="entry name" value="Periplasmic binding protein-like II"/>
    <property type="match status" value="1"/>
</dbReference>
<proteinExistence type="inferred from homology"/>
<protein>
    <submittedName>
        <fullName evidence="8">ABC transporter substrate-binding protein</fullName>
    </submittedName>
</protein>
<dbReference type="CDD" id="cd00995">
    <property type="entry name" value="PBP2_NikA_DppA_OppA_like"/>
    <property type="match status" value="1"/>
</dbReference>
<comment type="caution">
    <text evidence="8">The sequence shown here is derived from an EMBL/GenBank/DDBJ whole genome shotgun (WGS) entry which is preliminary data.</text>
</comment>
<evidence type="ECO:0000256" key="5">
    <source>
        <dbReference type="ARBA" id="ARBA00022764"/>
    </source>
</evidence>
<gene>
    <name evidence="8" type="ORF">IPV26_22080</name>
</gene>
<evidence type="ECO:0000256" key="1">
    <source>
        <dbReference type="ARBA" id="ARBA00004418"/>
    </source>
</evidence>
<feature type="domain" description="Solute-binding protein family 5" evidence="7">
    <location>
        <begin position="85"/>
        <end position="346"/>
    </location>
</feature>
<comment type="similarity">
    <text evidence="2">Belongs to the bacterial solute-binding protein 5 family.</text>
</comment>
<dbReference type="PANTHER" id="PTHR30290:SF10">
    <property type="entry name" value="PERIPLASMIC OLIGOPEPTIDE-BINDING PROTEIN-RELATED"/>
    <property type="match status" value="1"/>
</dbReference>
<reference evidence="8 9" key="1">
    <citation type="submission" date="2020-10" db="EMBL/GenBank/DDBJ databases">
        <title>Genomic characterization of underground lake bacteria from Wind Cave National Park: Insight into the archetypical LuxI/LuxR and identification of LuxR solos.</title>
        <authorList>
            <person name="Wengert P.C."/>
            <person name="Savka M.A."/>
        </authorList>
    </citation>
    <scope>NUCLEOTIDE SEQUENCE [LARGE SCALE GENOMIC DNA]</scope>
    <source>
        <strain evidence="8 9">SD316</strain>
    </source>
</reference>
<name>A0ABS3K615_9HYPH</name>
<dbReference type="PANTHER" id="PTHR30290">
    <property type="entry name" value="PERIPLASMIC BINDING COMPONENT OF ABC TRANSPORTER"/>
    <property type="match status" value="1"/>
</dbReference>
<feature type="chain" id="PRO_5046502970" evidence="6">
    <location>
        <begin position="28"/>
        <end position="506"/>
    </location>
</feature>
<evidence type="ECO:0000256" key="2">
    <source>
        <dbReference type="ARBA" id="ARBA00005695"/>
    </source>
</evidence>
<dbReference type="EMBL" id="JADIJS010000010">
    <property type="protein sequence ID" value="MBO1042346.1"/>
    <property type="molecule type" value="Genomic_DNA"/>
</dbReference>
<dbReference type="InterPro" id="IPR030678">
    <property type="entry name" value="Peptide/Ni-bd"/>
</dbReference>
<dbReference type="Gene3D" id="3.10.105.10">
    <property type="entry name" value="Dipeptide-binding Protein, Domain 3"/>
    <property type="match status" value="1"/>
</dbReference>
<organism evidence="8 9">
    <name type="scientific">Brucella pituitosa</name>
    <dbReference type="NCBI Taxonomy" id="571256"/>
    <lineage>
        <taxon>Bacteria</taxon>
        <taxon>Pseudomonadati</taxon>
        <taxon>Pseudomonadota</taxon>
        <taxon>Alphaproteobacteria</taxon>
        <taxon>Hyphomicrobiales</taxon>
        <taxon>Brucellaceae</taxon>
        <taxon>Brucella/Ochrobactrum group</taxon>
        <taxon>Brucella</taxon>
    </lineage>
</organism>
<keyword evidence="9" id="KW-1185">Reference proteome</keyword>
<dbReference type="Proteomes" id="UP000718278">
    <property type="component" value="Unassembled WGS sequence"/>
</dbReference>